<evidence type="ECO:0000313" key="3">
    <source>
        <dbReference type="Proteomes" id="UP000597444"/>
    </source>
</evidence>
<evidence type="ECO:0000256" key="1">
    <source>
        <dbReference type="SAM" id="MobiDB-lite"/>
    </source>
</evidence>
<dbReference type="RefSeq" id="WP_220209551.1">
    <property type="nucleotide sequence ID" value="NZ_BNJK01000002.1"/>
</dbReference>
<protein>
    <submittedName>
        <fullName evidence="2">Uncharacterized protein</fullName>
    </submittedName>
</protein>
<gene>
    <name evidence="2" type="ORF">KSF_089180</name>
</gene>
<feature type="compositionally biased region" description="Basic and acidic residues" evidence="1">
    <location>
        <begin position="1"/>
        <end position="20"/>
    </location>
</feature>
<evidence type="ECO:0000313" key="2">
    <source>
        <dbReference type="EMBL" id="GHO98870.1"/>
    </source>
</evidence>
<reference evidence="2" key="1">
    <citation type="submission" date="2020-10" db="EMBL/GenBank/DDBJ databases">
        <title>Taxonomic study of unclassified bacteria belonging to the class Ktedonobacteria.</title>
        <authorList>
            <person name="Yabe S."/>
            <person name="Wang C.M."/>
            <person name="Zheng Y."/>
            <person name="Sakai Y."/>
            <person name="Cavaletti L."/>
            <person name="Monciardini P."/>
            <person name="Donadio S."/>
        </authorList>
    </citation>
    <scope>NUCLEOTIDE SEQUENCE</scope>
    <source>
        <strain evidence="2">ID150040</strain>
    </source>
</reference>
<dbReference type="Proteomes" id="UP000597444">
    <property type="component" value="Unassembled WGS sequence"/>
</dbReference>
<comment type="caution">
    <text evidence="2">The sequence shown here is derived from an EMBL/GenBank/DDBJ whole genome shotgun (WGS) entry which is preliminary data.</text>
</comment>
<dbReference type="EMBL" id="BNJK01000002">
    <property type="protein sequence ID" value="GHO98870.1"/>
    <property type="molecule type" value="Genomic_DNA"/>
</dbReference>
<dbReference type="AlphaFoldDB" id="A0A8J3IUR3"/>
<accession>A0A8J3IUR3</accession>
<proteinExistence type="predicted"/>
<name>A0A8J3IUR3_9CHLR</name>
<feature type="region of interest" description="Disordered" evidence="1">
    <location>
        <begin position="1"/>
        <end position="33"/>
    </location>
</feature>
<organism evidence="2 3">
    <name type="scientific">Reticulibacter mediterranei</name>
    <dbReference type="NCBI Taxonomy" id="2778369"/>
    <lineage>
        <taxon>Bacteria</taxon>
        <taxon>Bacillati</taxon>
        <taxon>Chloroflexota</taxon>
        <taxon>Ktedonobacteria</taxon>
        <taxon>Ktedonobacterales</taxon>
        <taxon>Reticulibacteraceae</taxon>
        <taxon>Reticulibacter</taxon>
    </lineage>
</organism>
<keyword evidence="3" id="KW-1185">Reference proteome</keyword>
<sequence>MKSKYSQEQRKIERSAEQHSDVQGTDNSENRAKLPDEAWEEMYKALYEYYFGRIDFLSLPDRYEEILGIKKTLLLK</sequence>